<dbReference type="Pfam" id="PF10117">
    <property type="entry name" value="McrBC"/>
    <property type="match status" value="1"/>
</dbReference>
<reference evidence="3" key="2">
    <citation type="submission" date="2024-10" db="UniProtKB">
        <authorList>
            <consortium name="EnsemblProtists"/>
        </authorList>
    </citation>
    <scope>IDENTIFICATION</scope>
</reference>
<evidence type="ECO:0000313" key="3">
    <source>
        <dbReference type="EnsemblProtists" id="EOD26161"/>
    </source>
</evidence>
<feature type="compositionally biased region" description="Gly residues" evidence="1">
    <location>
        <begin position="431"/>
        <end position="444"/>
    </location>
</feature>
<reference evidence="4" key="1">
    <citation type="journal article" date="2013" name="Nature">
        <title>Pan genome of the phytoplankton Emiliania underpins its global distribution.</title>
        <authorList>
            <person name="Read B.A."/>
            <person name="Kegel J."/>
            <person name="Klute M.J."/>
            <person name="Kuo A."/>
            <person name="Lefebvre S.C."/>
            <person name="Maumus F."/>
            <person name="Mayer C."/>
            <person name="Miller J."/>
            <person name="Monier A."/>
            <person name="Salamov A."/>
            <person name="Young J."/>
            <person name="Aguilar M."/>
            <person name="Claverie J.M."/>
            <person name="Frickenhaus S."/>
            <person name="Gonzalez K."/>
            <person name="Herman E.K."/>
            <person name="Lin Y.C."/>
            <person name="Napier J."/>
            <person name="Ogata H."/>
            <person name="Sarno A.F."/>
            <person name="Shmutz J."/>
            <person name="Schroeder D."/>
            <person name="de Vargas C."/>
            <person name="Verret F."/>
            <person name="von Dassow P."/>
            <person name="Valentin K."/>
            <person name="Van de Peer Y."/>
            <person name="Wheeler G."/>
            <person name="Dacks J.B."/>
            <person name="Delwiche C.F."/>
            <person name="Dyhrman S.T."/>
            <person name="Glockner G."/>
            <person name="John U."/>
            <person name="Richards T."/>
            <person name="Worden A.Z."/>
            <person name="Zhang X."/>
            <person name="Grigoriev I.V."/>
            <person name="Allen A.E."/>
            <person name="Bidle K."/>
            <person name="Borodovsky M."/>
            <person name="Bowler C."/>
            <person name="Brownlee C."/>
            <person name="Cock J.M."/>
            <person name="Elias M."/>
            <person name="Gladyshev V.N."/>
            <person name="Groth M."/>
            <person name="Guda C."/>
            <person name="Hadaegh A."/>
            <person name="Iglesias-Rodriguez M.D."/>
            <person name="Jenkins J."/>
            <person name="Jones B.M."/>
            <person name="Lawson T."/>
            <person name="Leese F."/>
            <person name="Lindquist E."/>
            <person name="Lobanov A."/>
            <person name="Lomsadze A."/>
            <person name="Malik S.B."/>
            <person name="Marsh M.E."/>
            <person name="Mackinder L."/>
            <person name="Mock T."/>
            <person name="Mueller-Roeber B."/>
            <person name="Pagarete A."/>
            <person name="Parker M."/>
            <person name="Probert I."/>
            <person name="Quesneville H."/>
            <person name="Raines C."/>
            <person name="Rensing S.A."/>
            <person name="Riano-Pachon D.M."/>
            <person name="Richier S."/>
            <person name="Rokitta S."/>
            <person name="Shiraiwa Y."/>
            <person name="Soanes D.M."/>
            <person name="van der Giezen M."/>
            <person name="Wahlund T.M."/>
            <person name="Williams B."/>
            <person name="Wilson W."/>
            <person name="Wolfe G."/>
            <person name="Wurch L.L."/>
        </authorList>
    </citation>
    <scope>NUCLEOTIDE SEQUENCE</scope>
</reference>
<evidence type="ECO:0008006" key="5">
    <source>
        <dbReference type="Google" id="ProtNLM"/>
    </source>
</evidence>
<accession>A0A0D3JRM6</accession>
<dbReference type="InterPro" id="IPR019292">
    <property type="entry name" value="McrC"/>
</dbReference>
<protein>
    <recommendedName>
        <fullName evidence="5">PD-(D/E)XK endonuclease-like domain-containing protein</fullName>
    </recommendedName>
</protein>
<dbReference type="EnsemblProtists" id="EOD26161">
    <property type="protein sequence ID" value="EOD26161"/>
    <property type="gene ID" value="EMIHUDRAFT_236954"/>
</dbReference>
<keyword evidence="2" id="KW-0812">Transmembrane</keyword>
<dbReference type="AlphaFoldDB" id="A0A0D3JRM6"/>
<evidence type="ECO:0000313" key="4">
    <source>
        <dbReference type="Proteomes" id="UP000013827"/>
    </source>
</evidence>
<dbReference type="PANTHER" id="PTHR38733:SF1">
    <property type="entry name" value="TYPE IV METHYL-DIRECTED RESTRICTION ENZYME ECOKMCRBC"/>
    <property type="match status" value="1"/>
</dbReference>
<dbReference type="RefSeq" id="XP_005778590.1">
    <property type="nucleotide sequence ID" value="XM_005778533.1"/>
</dbReference>
<dbReference type="PaxDb" id="2903-EOD26161"/>
<feature type="transmembrane region" description="Helical" evidence="2">
    <location>
        <begin position="282"/>
        <end position="301"/>
    </location>
</feature>
<dbReference type="HOGENOM" id="CLU_607540_0_0_1"/>
<keyword evidence="4" id="KW-1185">Reference proteome</keyword>
<dbReference type="GeneID" id="17271707"/>
<evidence type="ECO:0000256" key="1">
    <source>
        <dbReference type="SAM" id="MobiDB-lite"/>
    </source>
</evidence>
<proteinExistence type="predicted"/>
<organism evidence="3 4">
    <name type="scientific">Emiliania huxleyi (strain CCMP1516)</name>
    <dbReference type="NCBI Taxonomy" id="280463"/>
    <lineage>
        <taxon>Eukaryota</taxon>
        <taxon>Haptista</taxon>
        <taxon>Haptophyta</taxon>
        <taxon>Prymnesiophyceae</taxon>
        <taxon>Isochrysidales</taxon>
        <taxon>Noelaerhabdaceae</taxon>
        <taxon>Emiliania</taxon>
    </lineage>
</organism>
<feature type="transmembrane region" description="Helical" evidence="2">
    <location>
        <begin position="382"/>
        <end position="404"/>
    </location>
</feature>
<name>A0A0D3JRM6_EMIH1</name>
<sequence>MLLAAWRLPHLRVGPFGDNQVPRDYSLLLVAVFAASVDDALTLSRGVIADYKTVNEALPYVRGRIDYARQLKRPLGFSDPRVACSFAELTEDTPQNRLLSTATTRMLHMATALLQSPEGRAWQPLGDALVKLERASRMLSSVPSRWFSERELSNFATCPTPRYRFYEPALSLAKAILLSSSLEGSGSDAGISFLINMNDAFEEYVRATLRKVSADSRMTWSEVTIRPLPDSGSAFALNNKGYAPDCVCKCNDRCVVADAKYKRLHLSKSGRLLPIREDVFQMLAYMSMLGASAGLLVYAACDPRYYATAAPPQSGQSTFLWRAEWDSGAKLYFLCLNLKCRGWVLKIFFDAISETLAVAARPILTLAALLAATNMRSPGSAWAGLLMAALRAVVVVLGVGSGALHARACDSAHFCAQKQDAFLLQGHGIGSGRGGGRRNAGWGGRLPSLAA</sequence>
<keyword evidence="2" id="KW-0472">Membrane</keyword>
<dbReference type="KEGG" id="ehx:EMIHUDRAFT_236954"/>
<dbReference type="Proteomes" id="UP000013827">
    <property type="component" value="Unassembled WGS sequence"/>
</dbReference>
<dbReference type="PANTHER" id="PTHR38733">
    <property type="entry name" value="PROTEIN MCRC"/>
    <property type="match status" value="1"/>
</dbReference>
<keyword evidence="2" id="KW-1133">Transmembrane helix</keyword>
<evidence type="ECO:0000256" key="2">
    <source>
        <dbReference type="SAM" id="Phobius"/>
    </source>
</evidence>
<feature type="region of interest" description="Disordered" evidence="1">
    <location>
        <begin position="431"/>
        <end position="451"/>
    </location>
</feature>